<dbReference type="Proteomes" id="UP000318141">
    <property type="component" value="Unassembled WGS sequence"/>
</dbReference>
<comment type="caution">
    <text evidence="2">The sequence shown here is derived from an EMBL/GenBank/DDBJ whole genome shotgun (WGS) entry which is preliminary data.</text>
</comment>
<feature type="compositionally biased region" description="Basic and acidic residues" evidence="1">
    <location>
        <begin position="802"/>
        <end position="811"/>
    </location>
</feature>
<dbReference type="AlphaFoldDB" id="A0A562BHA2"/>
<reference evidence="2 3" key="1">
    <citation type="submission" date="2019-07" db="EMBL/GenBank/DDBJ databases">
        <title>Genome sequencing of lignin-degrading bacterial isolates.</title>
        <authorList>
            <person name="Gladden J."/>
        </authorList>
    </citation>
    <scope>NUCLEOTIDE SEQUENCE [LARGE SCALE GENOMIC DNA]</scope>
    <source>
        <strain evidence="2 3">J11</strain>
    </source>
</reference>
<proteinExistence type="predicted"/>
<keyword evidence="3" id="KW-1185">Reference proteome</keyword>
<sequence>MPSPFSLCFPRVFPSRSAGSHAVASACEPSRGNPRRACPEFVFALLDGLRWARDDHAVKTCLLQFGEAFALDPNKDAFHSAVAHAMLSYGAEQRADICRALECFKDAIASASLALINTPDHDGLLRYNAVARVEGMKRTGWELDGLLAAVSAHASRPPSRAARETLPEPRSFDAARYAGLLDAFLDGIARGVDNATLRARFERLVEGGGAKVAMNDAELDACHATIELALSRLSDDALAPVLARFEDNAAAPPLPPSGGRRAPSALKEPVPLPALIRSDEVYGARELVKIRSIARRVASNRSGGTPGLVRVRELANRLTLLPGAIASDRSGGKESAAPQLQALAEATQVLNRHASHPGQANQWLDVAPEGQAKRLDACCQRLGGIFACATACADASLLDAVAGMASRLAPQLTRLTDPALVQLRTQSTSSGSNIALSAEVASIAAEVEATIDRMEDWVISDSLVHVAALVPNETSDMAAPATALASVEQREHALKDVDHAVHHARRIALMAGASDRVRQRLTQSTDLTKLNARIGLLLRSAGHLLTADQLSTLAECEGLGMPMVTLCRTASELRFHASRCLEADSARTLADALANATRAAIRLTSDTLYHAGSEPIDDARNAGVEMSGPMVASAIGHLTVHRDRRELARLHARLAGPEFRALAQVLTTLAGTPAEELIPGTDLGLPGIPDFRLLAGMRDGYNTVQQQAAFASGKRWEKASSILEDAVQAVKSFLCGNGKVLDPGRFFELETPEPIDKGPKPSNFEEFLVRWSARAAARQDVSDADSWQSSEEIANPDDEAEDARKAADRGT</sequence>
<accession>A0A562BHA2</accession>
<feature type="region of interest" description="Disordered" evidence="1">
    <location>
        <begin position="780"/>
        <end position="811"/>
    </location>
</feature>
<protein>
    <submittedName>
        <fullName evidence="2">Uncharacterized protein</fullName>
    </submittedName>
</protein>
<evidence type="ECO:0000313" key="3">
    <source>
        <dbReference type="Proteomes" id="UP000318141"/>
    </source>
</evidence>
<gene>
    <name evidence="2" type="ORF">L602_002800000690</name>
</gene>
<name>A0A562BHA2_9BURK</name>
<evidence type="ECO:0000256" key="1">
    <source>
        <dbReference type="SAM" id="MobiDB-lite"/>
    </source>
</evidence>
<dbReference type="EMBL" id="VLJN01000021">
    <property type="protein sequence ID" value="TWG84270.1"/>
    <property type="molecule type" value="Genomic_DNA"/>
</dbReference>
<organism evidence="2 3">
    <name type="scientific">Cupriavidus gilardii J11</name>
    <dbReference type="NCBI Taxonomy" id="936133"/>
    <lineage>
        <taxon>Bacteria</taxon>
        <taxon>Pseudomonadati</taxon>
        <taxon>Pseudomonadota</taxon>
        <taxon>Betaproteobacteria</taxon>
        <taxon>Burkholderiales</taxon>
        <taxon>Burkholderiaceae</taxon>
        <taxon>Cupriavidus</taxon>
    </lineage>
</organism>
<evidence type="ECO:0000313" key="2">
    <source>
        <dbReference type="EMBL" id="TWG84270.1"/>
    </source>
</evidence>